<gene>
    <name evidence="3" type="ORF">HNQ86_001658</name>
</gene>
<feature type="chain" id="PRO_5032520707" evidence="2">
    <location>
        <begin position="25"/>
        <end position="125"/>
    </location>
</feature>
<dbReference type="RefSeq" id="WP_152569230.1">
    <property type="nucleotide sequence ID" value="NZ_JACHET010000001.1"/>
</dbReference>
<name>A0A841KFA3_9GAMM</name>
<feature type="signal peptide" evidence="2">
    <location>
        <begin position="1"/>
        <end position="24"/>
    </location>
</feature>
<organism evidence="3 4">
    <name type="scientific">Oleiagrimonas soli</name>
    <dbReference type="NCBI Taxonomy" id="1543381"/>
    <lineage>
        <taxon>Bacteria</taxon>
        <taxon>Pseudomonadati</taxon>
        <taxon>Pseudomonadota</taxon>
        <taxon>Gammaproteobacteria</taxon>
        <taxon>Lysobacterales</taxon>
        <taxon>Rhodanobacteraceae</taxon>
        <taxon>Oleiagrimonas</taxon>
    </lineage>
</organism>
<evidence type="ECO:0000256" key="1">
    <source>
        <dbReference type="SAM" id="MobiDB-lite"/>
    </source>
</evidence>
<keyword evidence="2" id="KW-0732">Signal</keyword>
<evidence type="ECO:0000313" key="3">
    <source>
        <dbReference type="EMBL" id="MBB6184313.1"/>
    </source>
</evidence>
<feature type="region of interest" description="Disordered" evidence="1">
    <location>
        <begin position="26"/>
        <end position="125"/>
    </location>
</feature>
<dbReference type="AlphaFoldDB" id="A0A841KFA3"/>
<accession>A0A841KFA3</accession>
<feature type="compositionally biased region" description="Low complexity" evidence="1">
    <location>
        <begin position="61"/>
        <end position="74"/>
    </location>
</feature>
<comment type="caution">
    <text evidence="3">The sequence shown here is derived from an EMBL/GenBank/DDBJ whole genome shotgun (WGS) entry which is preliminary data.</text>
</comment>
<evidence type="ECO:0000256" key="2">
    <source>
        <dbReference type="SAM" id="SignalP"/>
    </source>
</evidence>
<proteinExistence type="predicted"/>
<reference evidence="3 4" key="1">
    <citation type="submission" date="2020-08" db="EMBL/GenBank/DDBJ databases">
        <title>Genomic Encyclopedia of Type Strains, Phase IV (KMG-IV): sequencing the most valuable type-strain genomes for metagenomic binning, comparative biology and taxonomic classification.</title>
        <authorList>
            <person name="Goeker M."/>
        </authorList>
    </citation>
    <scope>NUCLEOTIDE SEQUENCE [LARGE SCALE GENOMIC DNA]</scope>
    <source>
        <strain evidence="3 4">DSM 107085</strain>
    </source>
</reference>
<dbReference type="EMBL" id="JACHET010000001">
    <property type="protein sequence ID" value="MBB6184313.1"/>
    <property type="molecule type" value="Genomic_DNA"/>
</dbReference>
<sequence length="125" mass="11965">MKPTHALSVLLFSGAFLAAPAVYAKNDGAVGHGTGHDSAQHSAAQSSGTSNDANGDASIGATPTAPPAASTPSTGGNSQGGCDDLSASVSTGIGHCHDGGSGSADRSGDAHPSLGWQSLLPGSIQ</sequence>
<protein>
    <submittedName>
        <fullName evidence="3">Uncharacterized protein</fullName>
    </submittedName>
</protein>
<evidence type="ECO:0000313" key="4">
    <source>
        <dbReference type="Proteomes" id="UP000560000"/>
    </source>
</evidence>
<dbReference type="Proteomes" id="UP000560000">
    <property type="component" value="Unassembled WGS sequence"/>
</dbReference>